<proteinExistence type="predicted"/>
<keyword evidence="2" id="KW-1185">Reference proteome</keyword>
<sequence>MEIWSPTWIGNEVLTCFDYLETRRSRWSHMSSLAMHWFSGTSSHMRKRHTRDLYNRLQHIVEEYHRDMEVALTKANVLE</sequence>
<evidence type="ECO:0000313" key="1">
    <source>
        <dbReference type="EMBL" id="RDX95738.1"/>
    </source>
</evidence>
<dbReference type="OrthoDB" id="1194186at2759"/>
<evidence type="ECO:0000313" key="2">
    <source>
        <dbReference type="Proteomes" id="UP000257109"/>
    </source>
</evidence>
<accession>A0A371GYV5</accession>
<comment type="caution">
    <text evidence="1">The sequence shown here is derived from an EMBL/GenBank/DDBJ whole genome shotgun (WGS) entry which is preliminary data.</text>
</comment>
<dbReference type="AlphaFoldDB" id="A0A371GYV5"/>
<dbReference type="EMBL" id="QJKJ01004054">
    <property type="protein sequence ID" value="RDX95738.1"/>
    <property type="molecule type" value="Genomic_DNA"/>
</dbReference>
<protein>
    <submittedName>
        <fullName evidence="1">Uncharacterized protein</fullName>
    </submittedName>
</protein>
<dbReference type="Proteomes" id="UP000257109">
    <property type="component" value="Unassembled WGS sequence"/>
</dbReference>
<feature type="non-terminal residue" evidence="1">
    <location>
        <position position="1"/>
    </location>
</feature>
<organism evidence="1 2">
    <name type="scientific">Mucuna pruriens</name>
    <name type="common">Velvet bean</name>
    <name type="synonym">Dolichos pruriens</name>
    <dbReference type="NCBI Taxonomy" id="157652"/>
    <lineage>
        <taxon>Eukaryota</taxon>
        <taxon>Viridiplantae</taxon>
        <taxon>Streptophyta</taxon>
        <taxon>Embryophyta</taxon>
        <taxon>Tracheophyta</taxon>
        <taxon>Spermatophyta</taxon>
        <taxon>Magnoliopsida</taxon>
        <taxon>eudicotyledons</taxon>
        <taxon>Gunneridae</taxon>
        <taxon>Pentapetalae</taxon>
        <taxon>rosids</taxon>
        <taxon>fabids</taxon>
        <taxon>Fabales</taxon>
        <taxon>Fabaceae</taxon>
        <taxon>Papilionoideae</taxon>
        <taxon>50 kb inversion clade</taxon>
        <taxon>NPAAA clade</taxon>
        <taxon>indigoferoid/millettioid clade</taxon>
        <taxon>Phaseoleae</taxon>
        <taxon>Mucuna</taxon>
    </lineage>
</organism>
<name>A0A371GYV5_MUCPR</name>
<reference evidence="1" key="1">
    <citation type="submission" date="2018-05" db="EMBL/GenBank/DDBJ databases">
        <title>Draft genome of Mucuna pruriens seed.</title>
        <authorList>
            <person name="Nnadi N.E."/>
            <person name="Vos R."/>
            <person name="Hasami M.H."/>
            <person name="Devisetty U.K."/>
            <person name="Aguiy J.C."/>
        </authorList>
    </citation>
    <scope>NUCLEOTIDE SEQUENCE [LARGE SCALE GENOMIC DNA]</scope>
    <source>
        <strain evidence="1">JCA_2017</strain>
    </source>
</reference>
<gene>
    <name evidence="1" type="ORF">CR513_21707</name>
</gene>